<comment type="caution">
    <text evidence="1">The sequence shown here is derived from an EMBL/GenBank/DDBJ whole genome shotgun (WGS) entry which is preliminary data.</text>
</comment>
<keyword evidence="2" id="KW-1185">Reference proteome</keyword>
<organism evidence="1 2">
    <name type="scientific">Kushneria pakistanensis</name>
    <dbReference type="NCBI Taxonomy" id="1508770"/>
    <lineage>
        <taxon>Bacteria</taxon>
        <taxon>Pseudomonadati</taxon>
        <taxon>Pseudomonadota</taxon>
        <taxon>Gammaproteobacteria</taxon>
        <taxon>Oceanospirillales</taxon>
        <taxon>Halomonadaceae</taxon>
        <taxon>Kushneria</taxon>
    </lineage>
</organism>
<protein>
    <submittedName>
        <fullName evidence="1">Uncharacterized protein</fullName>
    </submittedName>
</protein>
<proteinExistence type="predicted"/>
<sequence length="94" mass="10659">MILSGKRVFYIQKRTYLPTDIGTVIHTDTIIVFDIDNQSGMLPLGTIIDAPEFESERCDGGFYQLMQCFLPGWHDMASCSGIRHLSENTGEQMR</sequence>
<dbReference type="Proteomes" id="UP000604243">
    <property type="component" value="Unassembled WGS sequence"/>
</dbReference>
<accession>A0ABQ3FQJ5</accession>
<reference evidence="2" key="1">
    <citation type="journal article" date="2019" name="Int. J. Syst. Evol. Microbiol.">
        <title>The Global Catalogue of Microorganisms (GCM) 10K type strain sequencing project: providing services to taxonomists for standard genome sequencing and annotation.</title>
        <authorList>
            <consortium name="The Broad Institute Genomics Platform"/>
            <consortium name="The Broad Institute Genome Sequencing Center for Infectious Disease"/>
            <person name="Wu L."/>
            <person name="Ma J."/>
        </authorList>
    </citation>
    <scope>NUCLEOTIDE SEQUENCE [LARGE SCALE GENOMIC DNA]</scope>
    <source>
        <strain evidence="2">KCTC 42082</strain>
    </source>
</reference>
<dbReference type="EMBL" id="BMZM01000005">
    <property type="protein sequence ID" value="GHC34036.1"/>
    <property type="molecule type" value="Genomic_DNA"/>
</dbReference>
<evidence type="ECO:0000313" key="1">
    <source>
        <dbReference type="EMBL" id="GHC34036.1"/>
    </source>
</evidence>
<gene>
    <name evidence="1" type="ORF">GCM10010082_30870</name>
</gene>
<name>A0ABQ3FQJ5_9GAMM</name>
<evidence type="ECO:0000313" key="2">
    <source>
        <dbReference type="Proteomes" id="UP000604243"/>
    </source>
</evidence>